<dbReference type="InterPro" id="IPR004114">
    <property type="entry name" value="THUMP_dom"/>
</dbReference>
<dbReference type="InterPro" id="IPR000241">
    <property type="entry name" value="RlmKL-like_Mtase"/>
</dbReference>
<dbReference type="GO" id="GO:0003723">
    <property type="term" value="F:RNA binding"/>
    <property type="evidence" value="ECO:0007669"/>
    <property type="project" value="UniProtKB-UniRule"/>
</dbReference>
<evidence type="ECO:0000256" key="2">
    <source>
        <dbReference type="ARBA" id="ARBA00022552"/>
    </source>
</evidence>
<gene>
    <name evidence="6 9" type="primary">rlmL</name>
    <name evidence="9" type="ORF">GCM10017161_20760</name>
</gene>
<dbReference type="Gene3D" id="3.30.750.80">
    <property type="entry name" value="RNA methyltransferase domain (HRMD) like"/>
    <property type="match status" value="1"/>
</dbReference>
<keyword evidence="1 6" id="KW-0963">Cytoplasm</keyword>
<feature type="domain" description="THUMP" evidence="8">
    <location>
        <begin position="52"/>
        <end position="163"/>
    </location>
</feature>
<reference evidence="9" key="2">
    <citation type="submission" date="2020-09" db="EMBL/GenBank/DDBJ databases">
        <authorList>
            <person name="Sun Q."/>
            <person name="Kim S."/>
        </authorList>
    </citation>
    <scope>NUCLEOTIDE SEQUENCE</scope>
    <source>
        <strain evidence="9">KCTC 42731</strain>
    </source>
</reference>
<keyword evidence="7" id="KW-0694">RNA-binding</keyword>
<comment type="subcellular location">
    <subcellularLocation>
        <location evidence="6">Cytoplasm</location>
    </subcellularLocation>
</comment>
<dbReference type="CDD" id="cd02440">
    <property type="entry name" value="AdoMet_MTases"/>
    <property type="match status" value="1"/>
</dbReference>
<protein>
    <recommendedName>
        <fullName evidence="6">Ribosomal RNA large subunit methyltransferase K/L</fullName>
    </recommendedName>
    <domain>
        <recommendedName>
            <fullName evidence="6">23S rRNA m2G2445 methyltransferase</fullName>
            <ecNumber evidence="6">2.1.1.173</ecNumber>
        </recommendedName>
        <alternativeName>
            <fullName evidence="6">rRNA (guanine-N(2)-)-methyltransferase RlmL</fullName>
        </alternativeName>
    </domain>
    <domain>
        <recommendedName>
            <fullName evidence="6">23S rRNA m7G2069 methyltransferase</fullName>
            <ecNumber evidence="6">2.1.1.264</ecNumber>
        </recommendedName>
        <alternativeName>
            <fullName evidence="6">rRNA (guanine-N(7)-)-methyltransferase RlmK</fullName>
        </alternativeName>
    </domain>
</protein>
<dbReference type="HAMAP" id="MF_01858">
    <property type="entry name" value="23SrRNA_methyltr_KL"/>
    <property type="match status" value="1"/>
</dbReference>
<dbReference type="InterPro" id="IPR017244">
    <property type="entry name" value="23SrRNA_methyltr_KL"/>
</dbReference>
<accession>A0A919BJU4</accession>
<evidence type="ECO:0000256" key="4">
    <source>
        <dbReference type="ARBA" id="ARBA00022679"/>
    </source>
</evidence>
<dbReference type="EMBL" id="BNCK01000004">
    <property type="protein sequence ID" value="GHF92474.1"/>
    <property type="molecule type" value="Genomic_DNA"/>
</dbReference>
<comment type="caution">
    <text evidence="9">The sequence shown here is derived from an EMBL/GenBank/DDBJ whole genome shotgun (WGS) entry which is preliminary data.</text>
</comment>
<keyword evidence="4 6" id="KW-0808">Transferase</keyword>
<comment type="catalytic activity">
    <reaction evidence="6">
        <text>guanosine(2445) in 23S rRNA + S-adenosyl-L-methionine = N(2)-methylguanosine(2445) in 23S rRNA + S-adenosyl-L-homocysteine + H(+)</text>
        <dbReference type="Rhea" id="RHEA:42740"/>
        <dbReference type="Rhea" id="RHEA-COMP:10215"/>
        <dbReference type="Rhea" id="RHEA-COMP:10216"/>
        <dbReference type="ChEBI" id="CHEBI:15378"/>
        <dbReference type="ChEBI" id="CHEBI:57856"/>
        <dbReference type="ChEBI" id="CHEBI:59789"/>
        <dbReference type="ChEBI" id="CHEBI:74269"/>
        <dbReference type="ChEBI" id="CHEBI:74481"/>
        <dbReference type="EC" id="2.1.1.173"/>
    </reaction>
</comment>
<dbReference type="NCBIfam" id="NF008748">
    <property type="entry name" value="PRK11783.1"/>
    <property type="match status" value="1"/>
</dbReference>
<dbReference type="PROSITE" id="PS51165">
    <property type="entry name" value="THUMP"/>
    <property type="match status" value="1"/>
</dbReference>
<evidence type="ECO:0000256" key="5">
    <source>
        <dbReference type="ARBA" id="ARBA00022691"/>
    </source>
</evidence>
<sequence>MQSETQINNLPQFLALTSPGIEILLADELSALGADNISQKPEGVYFNASIETAYNICLWTRLASRILLQIGAAPADNKESLFLAASEVNWSELFSDSTSFAVDFVGKSKEIRNSQFGGLTVKDAIVDHFRDKGFARPNVDKYEPEIRFQARLLKGEVKFYLDFSGRSLFQRGYRQDSGAAPLKENLAAAIVLRSGWLSRTNTPLVDPMCGSGTLLIEAISMAAGYAPGIDKSVWGFENWLSHQEDIWQQQLEQATVKSNEGLSALDLKVYGSDLDPRVIKTAKQNAKKAGFADFIEFTCESANDLTNKFSTPGTLVFNPPYGERIGELPELVETFTLLGHTFKQEFADWTVSILTANKELLSLLKLSSAKKYKFKNGPLDCVFALYHLDEKQRQKDAALPQNTLEVENSAFANRLTKNKKKLKSWLKNQNVECYRIYDADIPEYNVAVDVYGDYVVIQEYAAPANIEPEKVAKRLQEVIFFAPQVLGVPTERVVLKTRAKQKGTNQYQKLAQKKQSITVNEHGALFKVNLWDYLDTGLFLDHRKTRQIVAKMAKGKSVLNLFAYTGSVSVQAALHGATKITTVDMSNTYLTWAKDNFALNDLTGSQYQFVQADCLKWLKSNEEKFDLIFIDPPTFSNSKRMEDSFDVQRDHIAVLTDAAKSLSDQGEIIFTNNKRNFKMNHEEITALGLKAVNISDQTRDMDFQRNIHIHNSWHITKV</sequence>
<comment type="function">
    <text evidence="6">Specifically methylates the guanine in position 2445 (m2G2445) and the guanine in position 2069 (m7G2069) of 23S rRNA.</text>
</comment>
<dbReference type="PANTHER" id="PTHR47313">
    <property type="entry name" value="RIBOSOMAL RNA LARGE SUBUNIT METHYLTRANSFERASE K/L"/>
    <property type="match status" value="1"/>
</dbReference>
<dbReference type="PROSITE" id="PS01261">
    <property type="entry name" value="UPF0020"/>
    <property type="match status" value="1"/>
</dbReference>
<evidence type="ECO:0000259" key="8">
    <source>
        <dbReference type="PROSITE" id="PS51165"/>
    </source>
</evidence>
<evidence type="ECO:0000256" key="3">
    <source>
        <dbReference type="ARBA" id="ARBA00022603"/>
    </source>
</evidence>
<dbReference type="RefSeq" id="WP_189770078.1">
    <property type="nucleotide sequence ID" value="NZ_BNCK01000004.1"/>
</dbReference>
<dbReference type="PANTHER" id="PTHR47313:SF1">
    <property type="entry name" value="RIBOSOMAL RNA LARGE SUBUNIT METHYLTRANSFERASE K_L"/>
    <property type="match status" value="1"/>
</dbReference>
<dbReference type="Pfam" id="PF22020">
    <property type="entry name" value="RlmL_1st"/>
    <property type="match status" value="1"/>
</dbReference>
<dbReference type="CDD" id="cd11715">
    <property type="entry name" value="THUMP_AdoMetMT"/>
    <property type="match status" value="1"/>
</dbReference>
<dbReference type="InterPro" id="IPR053943">
    <property type="entry name" value="RlmKL-like_Mtase_CS"/>
</dbReference>
<dbReference type="InterPro" id="IPR029063">
    <property type="entry name" value="SAM-dependent_MTases_sf"/>
</dbReference>
<keyword evidence="10" id="KW-1185">Reference proteome</keyword>
<evidence type="ECO:0000313" key="9">
    <source>
        <dbReference type="EMBL" id="GHF92474.1"/>
    </source>
</evidence>
<evidence type="ECO:0000256" key="7">
    <source>
        <dbReference type="PROSITE-ProRule" id="PRU00529"/>
    </source>
</evidence>
<dbReference type="GO" id="GO:0070043">
    <property type="term" value="F:rRNA (guanine-N7-)-methyltransferase activity"/>
    <property type="evidence" value="ECO:0007669"/>
    <property type="project" value="UniProtKB-UniRule"/>
</dbReference>
<dbReference type="SMART" id="SM00981">
    <property type="entry name" value="THUMP"/>
    <property type="match status" value="1"/>
</dbReference>
<keyword evidence="5 6" id="KW-0949">S-adenosyl-L-methionine</keyword>
<dbReference type="GO" id="GO:0005737">
    <property type="term" value="C:cytoplasm"/>
    <property type="evidence" value="ECO:0007669"/>
    <property type="project" value="UniProtKB-SubCell"/>
</dbReference>
<reference evidence="9" key="1">
    <citation type="journal article" date="2014" name="Int. J. Syst. Evol. Microbiol.">
        <title>Complete genome sequence of Corynebacterium casei LMG S-19264T (=DSM 44701T), isolated from a smear-ripened cheese.</title>
        <authorList>
            <consortium name="US DOE Joint Genome Institute (JGI-PGF)"/>
            <person name="Walter F."/>
            <person name="Albersmeier A."/>
            <person name="Kalinowski J."/>
            <person name="Ruckert C."/>
        </authorList>
    </citation>
    <scope>NUCLEOTIDE SEQUENCE</scope>
    <source>
        <strain evidence="9">KCTC 42731</strain>
    </source>
</reference>
<dbReference type="Pfam" id="PF02926">
    <property type="entry name" value="THUMP"/>
    <property type="match status" value="1"/>
</dbReference>
<keyword evidence="3 6" id="KW-0489">Methyltransferase</keyword>
<proteinExistence type="inferred from homology"/>
<comment type="similarity">
    <text evidence="6">Belongs to the methyltransferase superfamily. RlmKL family.</text>
</comment>
<dbReference type="AlphaFoldDB" id="A0A919BJU4"/>
<dbReference type="Pfam" id="PF01170">
    <property type="entry name" value="UPF0020"/>
    <property type="match status" value="1"/>
</dbReference>
<dbReference type="Gene3D" id="3.30.2130.30">
    <property type="match status" value="1"/>
</dbReference>
<organism evidence="9 10">
    <name type="scientific">Thalassotalea marina</name>
    <dbReference type="NCBI Taxonomy" id="1673741"/>
    <lineage>
        <taxon>Bacteria</taxon>
        <taxon>Pseudomonadati</taxon>
        <taxon>Pseudomonadota</taxon>
        <taxon>Gammaproteobacteria</taxon>
        <taxon>Alteromonadales</taxon>
        <taxon>Colwelliaceae</taxon>
        <taxon>Thalassotalea</taxon>
    </lineage>
</organism>
<evidence type="ECO:0000313" key="10">
    <source>
        <dbReference type="Proteomes" id="UP000623842"/>
    </source>
</evidence>
<evidence type="ECO:0000256" key="6">
    <source>
        <dbReference type="HAMAP-Rule" id="MF_01858"/>
    </source>
</evidence>
<keyword evidence="2 6" id="KW-0698">rRNA processing</keyword>
<dbReference type="Proteomes" id="UP000623842">
    <property type="component" value="Unassembled WGS sequence"/>
</dbReference>
<dbReference type="InterPro" id="IPR054170">
    <property type="entry name" value="RlmL_1st"/>
</dbReference>
<name>A0A919BJU4_9GAMM</name>
<dbReference type="PIRSF" id="PIRSF037618">
    <property type="entry name" value="RNA_Mtase_bacteria_prd"/>
    <property type="match status" value="1"/>
</dbReference>
<evidence type="ECO:0000256" key="1">
    <source>
        <dbReference type="ARBA" id="ARBA00022490"/>
    </source>
</evidence>
<dbReference type="SUPFAM" id="SSF53335">
    <property type="entry name" value="S-adenosyl-L-methionine-dependent methyltransferases"/>
    <property type="match status" value="2"/>
</dbReference>
<dbReference type="Gene3D" id="3.40.50.150">
    <property type="entry name" value="Vaccinia Virus protein VP39"/>
    <property type="match status" value="2"/>
</dbReference>
<dbReference type="EC" id="2.1.1.264" evidence="6"/>
<comment type="catalytic activity">
    <reaction evidence="6">
        <text>guanosine(2069) in 23S rRNA + S-adenosyl-L-methionine = N(2)-methylguanosine(2069) in 23S rRNA + S-adenosyl-L-homocysteine + H(+)</text>
        <dbReference type="Rhea" id="RHEA:43772"/>
        <dbReference type="Rhea" id="RHEA-COMP:10688"/>
        <dbReference type="Rhea" id="RHEA-COMP:10689"/>
        <dbReference type="ChEBI" id="CHEBI:15378"/>
        <dbReference type="ChEBI" id="CHEBI:57856"/>
        <dbReference type="ChEBI" id="CHEBI:59789"/>
        <dbReference type="ChEBI" id="CHEBI:74269"/>
        <dbReference type="ChEBI" id="CHEBI:74481"/>
        <dbReference type="EC" id="2.1.1.264"/>
    </reaction>
</comment>
<dbReference type="InterPro" id="IPR019614">
    <property type="entry name" value="SAM-dep_methyl-trfase"/>
</dbReference>
<dbReference type="GO" id="GO:0052915">
    <property type="term" value="F:23S rRNA (guanine(2445)-N(2))-methyltransferase activity"/>
    <property type="evidence" value="ECO:0007669"/>
    <property type="project" value="UniProtKB-UniRule"/>
</dbReference>
<dbReference type="Pfam" id="PF10672">
    <property type="entry name" value="Methyltrans_SAM"/>
    <property type="match status" value="1"/>
</dbReference>
<dbReference type="EC" id="2.1.1.173" evidence="6"/>